<evidence type="ECO:0000256" key="1">
    <source>
        <dbReference type="ARBA" id="ARBA00004141"/>
    </source>
</evidence>
<evidence type="ECO:0000313" key="7">
    <source>
        <dbReference type="EMBL" id="MBT0664548.1"/>
    </source>
</evidence>
<dbReference type="GO" id="GO:0005886">
    <property type="term" value="C:plasma membrane"/>
    <property type="evidence" value="ECO:0007669"/>
    <property type="project" value="TreeGrafter"/>
</dbReference>
<evidence type="ECO:0000313" key="8">
    <source>
        <dbReference type="Proteomes" id="UP000811899"/>
    </source>
</evidence>
<dbReference type="Gene3D" id="1.10.357.140">
    <property type="entry name" value="UbiA prenyltransferase"/>
    <property type="match status" value="1"/>
</dbReference>
<dbReference type="InterPro" id="IPR044878">
    <property type="entry name" value="UbiA_sf"/>
</dbReference>
<dbReference type="PANTHER" id="PTHR11048">
    <property type="entry name" value="PRENYLTRANSFERASES"/>
    <property type="match status" value="1"/>
</dbReference>
<keyword evidence="4 6" id="KW-1133">Transmembrane helix</keyword>
<dbReference type="EMBL" id="JAHCVJ010000003">
    <property type="protein sequence ID" value="MBT0664548.1"/>
    <property type="molecule type" value="Genomic_DNA"/>
</dbReference>
<dbReference type="CDD" id="cd13963">
    <property type="entry name" value="PT_UbiA_2"/>
    <property type="match status" value="1"/>
</dbReference>
<comment type="caution">
    <text evidence="7">The sequence shown here is derived from an EMBL/GenBank/DDBJ whole genome shotgun (WGS) entry which is preliminary data.</text>
</comment>
<dbReference type="NCBIfam" id="NF008978">
    <property type="entry name" value="PRK12324.1-4"/>
    <property type="match status" value="1"/>
</dbReference>
<dbReference type="InterPro" id="IPR000537">
    <property type="entry name" value="UbiA_prenyltransferase"/>
</dbReference>
<dbReference type="GO" id="GO:0016765">
    <property type="term" value="F:transferase activity, transferring alkyl or aryl (other than methyl) groups"/>
    <property type="evidence" value="ECO:0007669"/>
    <property type="project" value="InterPro"/>
</dbReference>
<dbReference type="EC" id="2.4.2.45" evidence="7"/>
<gene>
    <name evidence="7" type="ORF">KI809_09580</name>
</gene>
<keyword evidence="7" id="KW-0328">Glycosyltransferase</keyword>
<accession>A0AAW4L0V3</accession>
<organism evidence="7 8">
    <name type="scientific">Geoanaerobacter pelophilus</name>
    <dbReference type="NCBI Taxonomy" id="60036"/>
    <lineage>
        <taxon>Bacteria</taxon>
        <taxon>Pseudomonadati</taxon>
        <taxon>Thermodesulfobacteriota</taxon>
        <taxon>Desulfuromonadia</taxon>
        <taxon>Geobacterales</taxon>
        <taxon>Geobacteraceae</taxon>
        <taxon>Geoanaerobacter</taxon>
    </lineage>
</organism>
<feature type="transmembrane region" description="Helical" evidence="6">
    <location>
        <begin position="104"/>
        <end position="122"/>
    </location>
</feature>
<dbReference type="GO" id="GO:0009247">
    <property type="term" value="P:glycolipid biosynthetic process"/>
    <property type="evidence" value="ECO:0007669"/>
    <property type="project" value="TreeGrafter"/>
</dbReference>
<evidence type="ECO:0000256" key="4">
    <source>
        <dbReference type="ARBA" id="ARBA00022989"/>
    </source>
</evidence>
<keyword evidence="8" id="KW-1185">Reference proteome</keyword>
<evidence type="ECO:0000256" key="2">
    <source>
        <dbReference type="ARBA" id="ARBA00022475"/>
    </source>
</evidence>
<keyword evidence="7" id="KW-0808">Transferase</keyword>
<feature type="transmembrane region" description="Helical" evidence="6">
    <location>
        <begin position="226"/>
        <end position="243"/>
    </location>
</feature>
<dbReference type="GO" id="GO:0016757">
    <property type="term" value="F:glycosyltransferase activity"/>
    <property type="evidence" value="ECO:0007669"/>
    <property type="project" value="UniProtKB-KW"/>
</dbReference>
<dbReference type="Pfam" id="PF01040">
    <property type="entry name" value="UbiA"/>
    <property type="match status" value="1"/>
</dbReference>
<feature type="transmembrane region" description="Helical" evidence="6">
    <location>
        <begin position="77"/>
        <end position="98"/>
    </location>
</feature>
<keyword evidence="5 6" id="KW-0472">Membrane</keyword>
<feature type="transmembrane region" description="Helical" evidence="6">
    <location>
        <begin position="263"/>
        <end position="280"/>
    </location>
</feature>
<evidence type="ECO:0000256" key="3">
    <source>
        <dbReference type="ARBA" id="ARBA00022692"/>
    </source>
</evidence>
<proteinExistence type="predicted"/>
<sequence length="281" mass="31229">MFSEYLKLLRPTQWLKNAMLFFPPFLGGAILDLDTVYRGLFPFAVFCLGSSAGYIFNDLNDLDNDIRHPKKKHRPLVSGKVTPVTAKVICVILLLVSLGLAPLISARFTLYLILYLLITVAYTFYFREVAVLDIFCISSGFVVRLLAGGEFFRIEVSDWLLLTVFLLAVFLSTGKRLSEKLSLGSSAGGHRKTLANYPDGFLDGAMYMTGGAVLVTYTMYVIVRSFMVYSVPLCCFGLLRYIYRIKKGQSGDPTDSLLRDPVLFMVGAAWAVLVGIGIYGK</sequence>
<dbReference type="Proteomes" id="UP000811899">
    <property type="component" value="Unassembled WGS sequence"/>
</dbReference>
<dbReference type="InterPro" id="IPR039653">
    <property type="entry name" value="Prenyltransferase"/>
</dbReference>
<keyword evidence="3 6" id="KW-0812">Transmembrane</keyword>
<comment type="subcellular location">
    <subcellularLocation>
        <location evidence="1">Membrane</location>
        <topology evidence="1">Multi-pass membrane protein</topology>
    </subcellularLocation>
</comment>
<reference evidence="7 8" key="1">
    <citation type="submission" date="2021-05" db="EMBL/GenBank/DDBJ databases">
        <title>The draft genome of Geobacter pelophilus DSM 12255.</title>
        <authorList>
            <person name="Xu Z."/>
            <person name="Masuda Y."/>
            <person name="Itoh H."/>
            <person name="Senoo K."/>
        </authorList>
    </citation>
    <scope>NUCLEOTIDE SEQUENCE [LARGE SCALE GENOMIC DNA]</scope>
    <source>
        <strain evidence="7 8">DSM 12255</strain>
    </source>
</reference>
<evidence type="ECO:0000256" key="5">
    <source>
        <dbReference type="ARBA" id="ARBA00023136"/>
    </source>
</evidence>
<dbReference type="PANTHER" id="PTHR11048:SF5">
    <property type="entry name" value="DECAPRENYL-PHOSPHATE PHOSPHORIBOSYLTRANSFERASE"/>
    <property type="match status" value="1"/>
</dbReference>
<protein>
    <submittedName>
        <fullName evidence="7">Decaprenyl-phosphate phosphoribosyltransferase</fullName>
        <ecNumber evidence="7">2.4.2.45</ecNumber>
    </submittedName>
</protein>
<name>A0AAW4L0V3_9BACT</name>
<feature type="transmembrane region" description="Helical" evidence="6">
    <location>
        <begin position="37"/>
        <end position="56"/>
    </location>
</feature>
<dbReference type="AlphaFoldDB" id="A0AAW4L0V3"/>
<evidence type="ECO:0000256" key="6">
    <source>
        <dbReference type="SAM" id="Phobius"/>
    </source>
</evidence>
<keyword evidence="2" id="KW-1003">Cell membrane</keyword>